<gene>
    <name evidence="4" type="ORF">NQ315_013188</name>
</gene>
<dbReference type="GO" id="GO:0070578">
    <property type="term" value="C:RISC-loading complex"/>
    <property type="evidence" value="ECO:0007669"/>
    <property type="project" value="TreeGrafter"/>
</dbReference>
<sequence length="185" mass="20927">MFKTPVSILEELMVTKRQASPDYSVEIHSDGIQGILFKCTVTVGSIQASGYASRKKDAKQHAAKNVLEMLGYRSEVMSDALGSSNSKPQNPNGCIKRIPLTNYVGKLNEIANTYQKPYPIYHEEPVPIRGKFLTRCSFLQYVCDGYGYNKKDSKQDAARNMLEIKLINKFHCFHGTYRQNNITHV</sequence>
<evidence type="ECO:0000259" key="3">
    <source>
        <dbReference type="PROSITE" id="PS50137"/>
    </source>
</evidence>
<evidence type="ECO:0000313" key="4">
    <source>
        <dbReference type="EMBL" id="KAJ8912139.1"/>
    </source>
</evidence>
<name>A0AAV8VDF8_9CUCU</name>
<dbReference type="GO" id="GO:0003725">
    <property type="term" value="F:double-stranded RNA binding"/>
    <property type="evidence" value="ECO:0007669"/>
    <property type="project" value="TreeGrafter"/>
</dbReference>
<evidence type="ECO:0000313" key="5">
    <source>
        <dbReference type="Proteomes" id="UP001159042"/>
    </source>
</evidence>
<dbReference type="SMART" id="SM00358">
    <property type="entry name" value="DSRM"/>
    <property type="match status" value="2"/>
</dbReference>
<reference evidence="4 5" key="1">
    <citation type="journal article" date="2023" name="Insect Mol. Biol.">
        <title>Genome sequencing provides insights into the evolution of gene families encoding plant cell wall-degrading enzymes in longhorned beetles.</title>
        <authorList>
            <person name="Shin N.R."/>
            <person name="Okamura Y."/>
            <person name="Kirsch R."/>
            <person name="Pauchet Y."/>
        </authorList>
    </citation>
    <scope>NUCLEOTIDE SEQUENCE [LARGE SCALE GENOMIC DNA]</scope>
    <source>
        <strain evidence="4">EAD_L_NR</strain>
    </source>
</reference>
<organism evidence="4 5">
    <name type="scientific">Exocentrus adspersus</name>
    <dbReference type="NCBI Taxonomy" id="1586481"/>
    <lineage>
        <taxon>Eukaryota</taxon>
        <taxon>Metazoa</taxon>
        <taxon>Ecdysozoa</taxon>
        <taxon>Arthropoda</taxon>
        <taxon>Hexapoda</taxon>
        <taxon>Insecta</taxon>
        <taxon>Pterygota</taxon>
        <taxon>Neoptera</taxon>
        <taxon>Endopterygota</taxon>
        <taxon>Coleoptera</taxon>
        <taxon>Polyphaga</taxon>
        <taxon>Cucujiformia</taxon>
        <taxon>Chrysomeloidea</taxon>
        <taxon>Cerambycidae</taxon>
        <taxon>Lamiinae</taxon>
        <taxon>Acanthocinini</taxon>
        <taxon>Exocentrus</taxon>
    </lineage>
</organism>
<keyword evidence="1 2" id="KW-0694">RNA-binding</keyword>
<dbReference type="EMBL" id="JANEYG010000144">
    <property type="protein sequence ID" value="KAJ8912139.1"/>
    <property type="molecule type" value="Genomic_DNA"/>
</dbReference>
<dbReference type="GO" id="GO:0005634">
    <property type="term" value="C:nucleus"/>
    <property type="evidence" value="ECO:0007669"/>
    <property type="project" value="TreeGrafter"/>
</dbReference>
<dbReference type="AlphaFoldDB" id="A0AAV8VDF8"/>
<dbReference type="PANTHER" id="PTHR46205">
    <property type="entry name" value="LOQUACIOUS, ISOFORM B"/>
    <property type="match status" value="1"/>
</dbReference>
<dbReference type="Proteomes" id="UP001159042">
    <property type="component" value="Unassembled WGS sequence"/>
</dbReference>
<dbReference type="GO" id="GO:0005737">
    <property type="term" value="C:cytoplasm"/>
    <property type="evidence" value="ECO:0007669"/>
    <property type="project" value="TreeGrafter"/>
</dbReference>
<dbReference type="Pfam" id="PF00035">
    <property type="entry name" value="dsrm"/>
    <property type="match status" value="2"/>
</dbReference>
<feature type="domain" description="DRBM" evidence="3">
    <location>
        <begin position="102"/>
        <end position="167"/>
    </location>
</feature>
<dbReference type="GO" id="GO:0070920">
    <property type="term" value="P:regulation of regulatory ncRNA processing"/>
    <property type="evidence" value="ECO:0007669"/>
    <property type="project" value="TreeGrafter"/>
</dbReference>
<dbReference type="Gene3D" id="3.30.160.20">
    <property type="match status" value="2"/>
</dbReference>
<evidence type="ECO:0000256" key="2">
    <source>
        <dbReference type="PROSITE-ProRule" id="PRU00266"/>
    </source>
</evidence>
<proteinExistence type="predicted"/>
<dbReference type="PROSITE" id="PS50137">
    <property type="entry name" value="DS_RBD"/>
    <property type="match status" value="2"/>
</dbReference>
<dbReference type="InterPro" id="IPR051247">
    <property type="entry name" value="RLC_Component"/>
</dbReference>
<feature type="domain" description="DRBM" evidence="3">
    <location>
        <begin position="4"/>
        <end position="72"/>
    </location>
</feature>
<keyword evidence="5" id="KW-1185">Reference proteome</keyword>
<comment type="caution">
    <text evidence="4">The sequence shown here is derived from an EMBL/GenBank/DDBJ whole genome shotgun (WGS) entry which is preliminary data.</text>
</comment>
<dbReference type="SUPFAM" id="SSF54768">
    <property type="entry name" value="dsRNA-binding domain-like"/>
    <property type="match status" value="2"/>
</dbReference>
<dbReference type="GO" id="GO:0016442">
    <property type="term" value="C:RISC complex"/>
    <property type="evidence" value="ECO:0007669"/>
    <property type="project" value="TreeGrafter"/>
</dbReference>
<dbReference type="GO" id="GO:0030422">
    <property type="term" value="P:siRNA processing"/>
    <property type="evidence" value="ECO:0007669"/>
    <property type="project" value="TreeGrafter"/>
</dbReference>
<accession>A0AAV8VDF8</accession>
<dbReference type="InterPro" id="IPR014720">
    <property type="entry name" value="dsRBD_dom"/>
</dbReference>
<dbReference type="PANTHER" id="PTHR46205:SF3">
    <property type="entry name" value="LOQUACIOUS, ISOFORM B"/>
    <property type="match status" value="1"/>
</dbReference>
<dbReference type="GO" id="GO:0035197">
    <property type="term" value="F:siRNA binding"/>
    <property type="evidence" value="ECO:0007669"/>
    <property type="project" value="TreeGrafter"/>
</dbReference>
<dbReference type="CDD" id="cd00048">
    <property type="entry name" value="DSRM_SF"/>
    <property type="match status" value="1"/>
</dbReference>
<evidence type="ECO:0000256" key="1">
    <source>
        <dbReference type="ARBA" id="ARBA00022884"/>
    </source>
</evidence>
<protein>
    <recommendedName>
        <fullName evidence="3">DRBM domain-containing protein</fullName>
    </recommendedName>
</protein>